<dbReference type="Proteomes" id="UP000308768">
    <property type="component" value="Unassembled WGS sequence"/>
</dbReference>
<comment type="caution">
    <text evidence="2">The sequence shown here is derived from an EMBL/GenBank/DDBJ whole genome shotgun (WGS) entry which is preliminary data.</text>
</comment>
<gene>
    <name evidence="2" type="ORF">B0A49_04345</name>
</gene>
<evidence type="ECO:0000313" key="3">
    <source>
        <dbReference type="Proteomes" id="UP000308768"/>
    </source>
</evidence>
<dbReference type="EMBL" id="NAJN01000136">
    <property type="protein sequence ID" value="TKA78580.1"/>
    <property type="molecule type" value="Genomic_DNA"/>
</dbReference>
<evidence type="ECO:0000256" key="1">
    <source>
        <dbReference type="SAM" id="SignalP"/>
    </source>
</evidence>
<feature type="signal peptide" evidence="1">
    <location>
        <begin position="1"/>
        <end position="26"/>
    </location>
</feature>
<protein>
    <submittedName>
        <fullName evidence="2">Uncharacterized protein</fullName>
    </submittedName>
</protein>
<reference evidence="2 3" key="1">
    <citation type="submission" date="2017-03" db="EMBL/GenBank/DDBJ databases">
        <title>Genomes of endolithic fungi from Antarctica.</title>
        <authorList>
            <person name="Coleine C."/>
            <person name="Masonjones S."/>
            <person name="Stajich J.E."/>
        </authorList>
    </citation>
    <scope>NUCLEOTIDE SEQUENCE [LARGE SCALE GENOMIC DNA]</scope>
    <source>
        <strain evidence="2 3">CCFEE 5187</strain>
    </source>
</reference>
<sequence>MQYSISNALAPVLTFHLALNVVGTVAFPSGLYHRAPKSAPKSAQQQAAALAHQLGIHSRDFSYGIDGWVSNASLSSALGAKLPDDHVGACGIPWWSLNLTMVMAKELEPAGNPIDGQQQAPLDCGRCYSICIGDETSNFRVTCSRYLVVDSLSPHSRERNHGRTHLDETSRAHHIEHEDHIAHWRPVKWEVARGEVETETESSVRKNGSEYYAQVPWHSPEILAVTECGGIWDGSLANGWDGNWNMKLLREGMGLE</sequence>
<evidence type="ECO:0000313" key="2">
    <source>
        <dbReference type="EMBL" id="TKA78580.1"/>
    </source>
</evidence>
<keyword evidence="3" id="KW-1185">Reference proteome</keyword>
<feature type="chain" id="PRO_5020854602" evidence="1">
    <location>
        <begin position="27"/>
        <end position="256"/>
    </location>
</feature>
<organism evidence="2 3">
    <name type="scientific">Cryomyces minteri</name>
    <dbReference type="NCBI Taxonomy" id="331657"/>
    <lineage>
        <taxon>Eukaryota</taxon>
        <taxon>Fungi</taxon>
        <taxon>Dikarya</taxon>
        <taxon>Ascomycota</taxon>
        <taxon>Pezizomycotina</taxon>
        <taxon>Dothideomycetes</taxon>
        <taxon>Dothideomycetes incertae sedis</taxon>
        <taxon>Cryomyces</taxon>
    </lineage>
</organism>
<keyword evidence="1" id="KW-0732">Signal</keyword>
<proteinExistence type="predicted"/>
<dbReference type="AlphaFoldDB" id="A0A4U0XMR1"/>
<accession>A0A4U0XMR1</accession>
<name>A0A4U0XMR1_9PEZI</name>